<dbReference type="AlphaFoldDB" id="A0AAV0M361"/>
<evidence type="ECO:0000313" key="3">
    <source>
        <dbReference type="Proteomes" id="UP001154282"/>
    </source>
</evidence>
<dbReference type="SMART" id="SM00256">
    <property type="entry name" value="FBOX"/>
    <property type="match status" value="1"/>
</dbReference>
<sequence>MAEGNSKGLTKAPKITNRGDDDVVVGFDRLSDLPDSILHHILSFLDTKSLFRTGLLSRRWGCMWKQVPALYFRCNYFRSMSSFEQHVLKFLSLRSNDSAAVSSVTFKDWSWKGKDSKSCFLDLFDRVMKHAASQGPRRSLHHLSICLSTTSCCPDLVDSAASIKAHHHHESLKTLNLKLCTLTFGGSGATPFSGFNLLTNLELKDCHLYHPVEPFVDLPCLKHLKLLDCNPWSSSLLRVSGSELLDLQIQYPPDSLEKVEVFAPKLKSFCFWGYVEQLGQLNLPSLDHASIRVRIKQMEATNRACVKLLPQLHNVESLNLRFDKVTKNQGRWEQHEFPLISSTELLAGLQVSPFTRLKSLKVWYPFKPPTLPYQVLRYFLDGSSHTVKSFIFERKPERTPRHEIAFW</sequence>
<keyword evidence="3" id="KW-1185">Reference proteome</keyword>
<dbReference type="InterPro" id="IPR053781">
    <property type="entry name" value="F-box_AtFBL13-like"/>
</dbReference>
<evidence type="ECO:0000259" key="1">
    <source>
        <dbReference type="PROSITE" id="PS50181"/>
    </source>
</evidence>
<proteinExistence type="predicted"/>
<dbReference type="EMBL" id="CAMGYJ010000006">
    <property type="protein sequence ID" value="CAI0440265.1"/>
    <property type="molecule type" value="Genomic_DNA"/>
</dbReference>
<dbReference type="SUPFAM" id="SSF52058">
    <property type="entry name" value="L domain-like"/>
    <property type="match status" value="1"/>
</dbReference>
<comment type="caution">
    <text evidence="2">The sequence shown here is derived from an EMBL/GenBank/DDBJ whole genome shotgun (WGS) entry which is preliminary data.</text>
</comment>
<feature type="domain" description="F-box" evidence="1">
    <location>
        <begin position="27"/>
        <end position="80"/>
    </location>
</feature>
<dbReference type="CDD" id="cd22160">
    <property type="entry name" value="F-box_AtFBL13-like"/>
    <property type="match status" value="1"/>
</dbReference>
<dbReference type="Gene3D" id="3.80.10.10">
    <property type="entry name" value="Ribonuclease Inhibitor"/>
    <property type="match status" value="1"/>
</dbReference>
<evidence type="ECO:0000313" key="2">
    <source>
        <dbReference type="EMBL" id="CAI0440265.1"/>
    </source>
</evidence>
<dbReference type="PANTHER" id="PTHR34223">
    <property type="entry name" value="OS11G0201299 PROTEIN"/>
    <property type="match status" value="1"/>
</dbReference>
<dbReference type="Gene3D" id="1.20.1280.50">
    <property type="match status" value="1"/>
</dbReference>
<gene>
    <name evidence="2" type="ORF">LITE_LOCUS26466</name>
</gene>
<dbReference type="InterPro" id="IPR036047">
    <property type="entry name" value="F-box-like_dom_sf"/>
</dbReference>
<dbReference type="InterPro" id="IPR001810">
    <property type="entry name" value="F-box_dom"/>
</dbReference>
<dbReference type="InterPro" id="IPR053197">
    <property type="entry name" value="F-box_SCFL_complex_component"/>
</dbReference>
<protein>
    <recommendedName>
        <fullName evidence="1">F-box domain-containing protein</fullName>
    </recommendedName>
</protein>
<dbReference type="SUPFAM" id="SSF81383">
    <property type="entry name" value="F-box domain"/>
    <property type="match status" value="1"/>
</dbReference>
<dbReference type="Pfam" id="PF00646">
    <property type="entry name" value="F-box"/>
    <property type="match status" value="1"/>
</dbReference>
<dbReference type="Proteomes" id="UP001154282">
    <property type="component" value="Unassembled WGS sequence"/>
</dbReference>
<accession>A0AAV0M361</accession>
<dbReference type="InterPro" id="IPR032675">
    <property type="entry name" value="LRR_dom_sf"/>
</dbReference>
<organism evidence="2 3">
    <name type="scientific">Linum tenue</name>
    <dbReference type="NCBI Taxonomy" id="586396"/>
    <lineage>
        <taxon>Eukaryota</taxon>
        <taxon>Viridiplantae</taxon>
        <taxon>Streptophyta</taxon>
        <taxon>Embryophyta</taxon>
        <taxon>Tracheophyta</taxon>
        <taxon>Spermatophyta</taxon>
        <taxon>Magnoliopsida</taxon>
        <taxon>eudicotyledons</taxon>
        <taxon>Gunneridae</taxon>
        <taxon>Pentapetalae</taxon>
        <taxon>rosids</taxon>
        <taxon>fabids</taxon>
        <taxon>Malpighiales</taxon>
        <taxon>Linaceae</taxon>
        <taxon>Linum</taxon>
    </lineage>
</organism>
<name>A0AAV0M361_9ROSI</name>
<dbReference type="PROSITE" id="PS50181">
    <property type="entry name" value="FBOX"/>
    <property type="match status" value="1"/>
</dbReference>
<reference evidence="2" key="1">
    <citation type="submission" date="2022-08" db="EMBL/GenBank/DDBJ databases">
        <authorList>
            <person name="Gutierrez-Valencia J."/>
        </authorList>
    </citation>
    <scope>NUCLEOTIDE SEQUENCE</scope>
</reference>
<dbReference type="PANTHER" id="PTHR34223:SF51">
    <property type="entry name" value="OS06G0556300 PROTEIN"/>
    <property type="match status" value="1"/>
</dbReference>